<dbReference type="Pfam" id="PF07209">
    <property type="entry name" value="DUF1415"/>
    <property type="match status" value="1"/>
</dbReference>
<reference evidence="2" key="1">
    <citation type="journal article" date="2019" name="Int. J. Syst. Evol. Microbiol.">
        <title>The Global Catalogue of Microorganisms (GCM) 10K type strain sequencing project: providing services to taxonomists for standard genome sequencing and annotation.</title>
        <authorList>
            <consortium name="The Broad Institute Genomics Platform"/>
            <consortium name="The Broad Institute Genome Sequencing Center for Infectious Disease"/>
            <person name="Wu L."/>
            <person name="Ma J."/>
        </authorList>
    </citation>
    <scope>NUCLEOTIDE SEQUENCE [LARGE SCALE GENOMIC DNA]</scope>
    <source>
        <strain evidence="2">CGMCC 4.7192</strain>
    </source>
</reference>
<comment type="caution">
    <text evidence="1">The sequence shown here is derived from an EMBL/GenBank/DDBJ whole genome shotgun (WGS) entry which is preliminary data.</text>
</comment>
<sequence length="195" mass="22719">MKQLYPPYKIENAQELTRLWVENMVAGFNLCPFAAPEINRDSVRYAIVTQSSMEEAVRGFLEEILLIQENLEEKISTTLVIFPIGWEDFEDFIELLMLAEDCMEQSGLEGLFQLASFHPHYCFDGVEVKDISNWTNRAPFPVLHIIREGQMSRVLSSYKKAEEIPERNIELMKNLGREGLIERFPPFADYINMYQ</sequence>
<evidence type="ECO:0000313" key="1">
    <source>
        <dbReference type="EMBL" id="MFD2206568.1"/>
    </source>
</evidence>
<dbReference type="RefSeq" id="WP_380252327.1">
    <property type="nucleotide sequence ID" value="NZ_JBHUII010000006.1"/>
</dbReference>
<organism evidence="1 2">
    <name type="scientific">Kiloniella antarctica</name>
    <dbReference type="NCBI Taxonomy" id="1550907"/>
    <lineage>
        <taxon>Bacteria</taxon>
        <taxon>Pseudomonadati</taxon>
        <taxon>Pseudomonadota</taxon>
        <taxon>Alphaproteobacteria</taxon>
        <taxon>Rhodospirillales</taxon>
        <taxon>Kiloniellaceae</taxon>
        <taxon>Kiloniella</taxon>
    </lineage>
</organism>
<proteinExistence type="predicted"/>
<dbReference type="InterPro" id="IPR009858">
    <property type="entry name" value="DUF1415"/>
</dbReference>
<accession>A0ABW5BNY6</accession>
<protein>
    <submittedName>
        <fullName evidence="1">DUF1415 domain-containing protein</fullName>
    </submittedName>
</protein>
<gene>
    <name evidence="1" type="ORF">ACFSKO_13120</name>
</gene>
<name>A0ABW5BNY6_9PROT</name>
<keyword evidence="2" id="KW-1185">Reference proteome</keyword>
<dbReference type="EMBL" id="JBHUII010000006">
    <property type="protein sequence ID" value="MFD2206568.1"/>
    <property type="molecule type" value="Genomic_DNA"/>
</dbReference>
<dbReference type="Proteomes" id="UP001597294">
    <property type="component" value="Unassembled WGS sequence"/>
</dbReference>
<evidence type="ECO:0000313" key="2">
    <source>
        <dbReference type="Proteomes" id="UP001597294"/>
    </source>
</evidence>